<sequence length="218" mass="25772">MENLKNNLSDTFFEAFRNGYSESDVRRKINEILVSSKIDLNPFLEYLNENAMTSEDFTFLGWFSRLRIDSEVFSFRQYEKAFHIDPHNITSQFLLAYCTEFGKGTTKDPVHARELYEKFSSSGNHLCQYQLAFHLMFNVKNAKFVQLKMSYLLKLAAMQGHLDAMLYLGNRYTNGIGLERDLHQSLYWFSKKFKIDKKVVNLRHDLEWFSSQVKKQTH</sequence>
<reference evidence="1" key="1">
    <citation type="submission" date="2021-06" db="EMBL/GenBank/DDBJ databases">
        <authorList>
            <person name="Kallberg Y."/>
            <person name="Tangrot J."/>
            <person name="Rosling A."/>
        </authorList>
    </citation>
    <scope>NUCLEOTIDE SEQUENCE</scope>
    <source>
        <strain evidence="1">MT106</strain>
    </source>
</reference>
<proteinExistence type="predicted"/>
<evidence type="ECO:0000313" key="1">
    <source>
        <dbReference type="EMBL" id="CAG8609921.1"/>
    </source>
</evidence>
<dbReference type="InterPro" id="IPR052945">
    <property type="entry name" value="Mitotic_Regulator"/>
</dbReference>
<dbReference type="EMBL" id="CAJVPL010002426">
    <property type="protein sequence ID" value="CAG8609921.1"/>
    <property type="molecule type" value="Genomic_DNA"/>
</dbReference>
<name>A0A9N9CQ33_9GLOM</name>
<dbReference type="AlphaFoldDB" id="A0A9N9CQ33"/>
<comment type="caution">
    <text evidence="1">The sequence shown here is derived from an EMBL/GenBank/DDBJ whole genome shotgun (WGS) entry which is preliminary data.</text>
</comment>
<organism evidence="1 2">
    <name type="scientific">Ambispora gerdemannii</name>
    <dbReference type="NCBI Taxonomy" id="144530"/>
    <lineage>
        <taxon>Eukaryota</taxon>
        <taxon>Fungi</taxon>
        <taxon>Fungi incertae sedis</taxon>
        <taxon>Mucoromycota</taxon>
        <taxon>Glomeromycotina</taxon>
        <taxon>Glomeromycetes</taxon>
        <taxon>Archaeosporales</taxon>
        <taxon>Ambisporaceae</taxon>
        <taxon>Ambispora</taxon>
    </lineage>
</organism>
<evidence type="ECO:0000313" key="2">
    <source>
        <dbReference type="Proteomes" id="UP000789831"/>
    </source>
</evidence>
<dbReference type="PANTHER" id="PTHR43628">
    <property type="entry name" value="ACTIVATOR OF C KINASE PROTEIN 1-RELATED"/>
    <property type="match status" value="1"/>
</dbReference>
<dbReference type="Pfam" id="PF08238">
    <property type="entry name" value="Sel1"/>
    <property type="match status" value="3"/>
</dbReference>
<dbReference type="InterPro" id="IPR006597">
    <property type="entry name" value="Sel1-like"/>
</dbReference>
<dbReference type="OrthoDB" id="272077at2759"/>
<keyword evidence="2" id="KW-1185">Reference proteome</keyword>
<dbReference type="InterPro" id="IPR011990">
    <property type="entry name" value="TPR-like_helical_dom_sf"/>
</dbReference>
<dbReference type="SUPFAM" id="SSF81901">
    <property type="entry name" value="HCP-like"/>
    <property type="match status" value="1"/>
</dbReference>
<dbReference type="PANTHER" id="PTHR43628:SF1">
    <property type="entry name" value="CHITIN SYNTHASE REGULATORY FACTOR 2-RELATED"/>
    <property type="match status" value="1"/>
</dbReference>
<dbReference type="Proteomes" id="UP000789831">
    <property type="component" value="Unassembled WGS sequence"/>
</dbReference>
<dbReference type="Gene3D" id="1.25.40.10">
    <property type="entry name" value="Tetratricopeptide repeat domain"/>
    <property type="match status" value="1"/>
</dbReference>
<protein>
    <submittedName>
        <fullName evidence="1">5959_t:CDS:1</fullName>
    </submittedName>
</protein>
<dbReference type="SMART" id="SM00671">
    <property type="entry name" value="SEL1"/>
    <property type="match status" value="2"/>
</dbReference>
<gene>
    <name evidence="1" type="ORF">AGERDE_LOCUS9539</name>
</gene>
<accession>A0A9N9CQ33</accession>